<dbReference type="AlphaFoldDB" id="A0A930HKW0"/>
<organism evidence="2 3">
    <name type="scientific">Prevotella aurantiaca</name>
    <dbReference type="NCBI Taxonomy" id="596085"/>
    <lineage>
        <taxon>Bacteria</taxon>
        <taxon>Pseudomonadati</taxon>
        <taxon>Bacteroidota</taxon>
        <taxon>Bacteroidia</taxon>
        <taxon>Bacteroidales</taxon>
        <taxon>Prevotellaceae</taxon>
        <taxon>Prevotella</taxon>
    </lineage>
</organism>
<evidence type="ECO:0000256" key="1">
    <source>
        <dbReference type="SAM" id="Phobius"/>
    </source>
</evidence>
<keyword evidence="1" id="KW-0472">Membrane</keyword>
<sequence>MTTPTVLKRFIAWLKSLSFRTGIIVLAMCVPFYIASFAQLSLDNSATTKGILWFIFFGLAKTFQYSGLTILGVKSFKRLKEKLKKPRT</sequence>
<protein>
    <recommendedName>
        <fullName evidence="4">Phosphoglycolate phosphatase</fullName>
    </recommendedName>
</protein>
<reference evidence="2" key="1">
    <citation type="submission" date="2020-04" db="EMBL/GenBank/DDBJ databases">
        <title>Deep metagenomics examines the oral microbiome during advanced dental caries in children, revealing novel taxa and co-occurrences with host molecules.</title>
        <authorList>
            <person name="Baker J.L."/>
            <person name="Morton J.T."/>
            <person name="Dinis M."/>
            <person name="Alvarez R."/>
            <person name="Tran N.C."/>
            <person name="Knight R."/>
            <person name="Edlund A."/>
        </authorList>
    </citation>
    <scope>NUCLEOTIDE SEQUENCE</scope>
    <source>
        <strain evidence="2">JCVI_44_bin.5</strain>
    </source>
</reference>
<dbReference type="RefSeq" id="WP_273158335.1">
    <property type="nucleotide sequence ID" value="NZ_JABZSJ010000004.1"/>
</dbReference>
<evidence type="ECO:0000313" key="3">
    <source>
        <dbReference type="Proteomes" id="UP000771736"/>
    </source>
</evidence>
<keyword evidence="1" id="KW-1133">Transmembrane helix</keyword>
<feature type="transmembrane region" description="Helical" evidence="1">
    <location>
        <begin position="17"/>
        <end position="38"/>
    </location>
</feature>
<accession>A0A930HKW0</accession>
<proteinExistence type="predicted"/>
<name>A0A930HKW0_9BACT</name>
<gene>
    <name evidence="2" type="ORF">HXN26_01700</name>
</gene>
<dbReference type="Proteomes" id="UP000771736">
    <property type="component" value="Unassembled WGS sequence"/>
</dbReference>
<evidence type="ECO:0008006" key="4">
    <source>
        <dbReference type="Google" id="ProtNLM"/>
    </source>
</evidence>
<evidence type="ECO:0000313" key="2">
    <source>
        <dbReference type="EMBL" id="MBF1383563.1"/>
    </source>
</evidence>
<keyword evidence="1" id="KW-0812">Transmembrane</keyword>
<feature type="transmembrane region" description="Helical" evidence="1">
    <location>
        <begin position="50"/>
        <end position="73"/>
    </location>
</feature>
<comment type="caution">
    <text evidence="2">The sequence shown here is derived from an EMBL/GenBank/DDBJ whole genome shotgun (WGS) entry which is preliminary data.</text>
</comment>
<dbReference type="EMBL" id="JABZSJ010000004">
    <property type="protein sequence ID" value="MBF1383563.1"/>
    <property type="molecule type" value="Genomic_DNA"/>
</dbReference>